<organism evidence="9 11">
    <name type="scientific">Pandoraea pnomenusa</name>
    <dbReference type="NCBI Taxonomy" id="93220"/>
    <lineage>
        <taxon>Bacteria</taxon>
        <taxon>Pseudomonadati</taxon>
        <taxon>Pseudomonadota</taxon>
        <taxon>Betaproteobacteria</taxon>
        <taxon>Burkholderiales</taxon>
        <taxon>Burkholderiaceae</taxon>
        <taxon>Pandoraea</taxon>
    </lineage>
</organism>
<dbReference type="Gene3D" id="1.20.58.90">
    <property type="match status" value="1"/>
</dbReference>
<dbReference type="Proteomes" id="UP000361468">
    <property type="component" value="Unassembled WGS sequence"/>
</dbReference>
<evidence type="ECO:0000313" key="12">
    <source>
        <dbReference type="Proteomes" id="UP000361468"/>
    </source>
</evidence>
<evidence type="ECO:0000256" key="5">
    <source>
        <dbReference type="ARBA" id="ARBA00022927"/>
    </source>
</evidence>
<dbReference type="NCBIfam" id="TIGR02105">
    <property type="entry name" value="III_needle"/>
    <property type="match status" value="1"/>
</dbReference>
<evidence type="ECO:0000313" key="11">
    <source>
        <dbReference type="Proteomes" id="UP000254573"/>
    </source>
</evidence>
<evidence type="ECO:0000256" key="1">
    <source>
        <dbReference type="ARBA" id="ARBA00004241"/>
    </source>
</evidence>
<feature type="region of interest" description="Disordered" evidence="8">
    <location>
        <begin position="1"/>
        <end position="21"/>
    </location>
</feature>
<evidence type="ECO:0000256" key="8">
    <source>
        <dbReference type="SAM" id="MobiDB-lite"/>
    </source>
</evidence>
<proteinExistence type="inferred from homology"/>
<evidence type="ECO:0000256" key="6">
    <source>
        <dbReference type="ARBA" id="ARBA00023026"/>
    </source>
</evidence>
<dbReference type="OrthoDB" id="6428648at2"/>
<keyword evidence="6" id="KW-0843">Virulence</keyword>
<evidence type="ECO:0000313" key="10">
    <source>
        <dbReference type="EMBL" id="VVE59808.1"/>
    </source>
</evidence>
<feature type="compositionally biased region" description="Basic and acidic residues" evidence="8">
    <location>
        <begin position="1"/>
        <end position="19"/>
    </location>
</feature>
<reference evidence="10 12" key="2">
    <citation type="submission" date="2019-08" db="EMBL/GenBank/DDBJ databases">
        <authorList>
            <person name="Peeters C."/>
        </authorList>
    </citation>
    <scope>NUCLEOTIDE SEQUENCE [LARGE SCALE GENOMIC DNA]</scope>
    <source>
        <strain evidence="10 12">LMG 31119</strain>
    </source>
</reference>
<dbReference type="GO" id="GO:0030254">
    <property type="term" value="P:protein secretion by the type III secretion system"/>
    <property type="evidence" value="ECO:0007669"/>
    <property type="project" value="InterPro"/>
</dbReference>
<evidence type="ECO:0000256" key="2">
    <source>
        <dbReference type="ARBA" id="ARBA00004613"/>
    </source>
</evidence>
<keyword evidence="12" id="KW-1185">Reference proteome</keyword>
<dbReference type="KEGG" id="ppno:DA70_12115"/>
<name>A0A378YUT8_9BURK</name>
<keyword evidence="4" id="KW-0964">Secreted</keyword>
<dbReference type="Pfam" id="PF09392">
    <property type="entry name" value="T3SS_needle_F"/>
    <property type="match status" value="1"/>
</dbReference>
<keyword evidence="3" id="KW-0813">Transport</keyword>
<evidence type="ECO:0000256" key="7">
    <source>
        <dbReference type="ARBA" id="ARBA00035658"/>
    </source>
</evidence>
<comment type="subcellular location">
    <subcellularLocation>
        <location evidence="1">Cell surface</location>
    </subcellularLocation>
    <subcellularLocation>
        <location evidence="2">Secreted</location>
    </subcellularLocation>
</comment>
<dbReference type="EMBL" id="UGSG01000001">
    <property type="protein sequence ID" value="SUA80300.1"/>
    <property type="molecule type" value="Genomic_DNA"/>
</dbReference>
<evidence type="ECO:0000256" key="3">
    <source>
        <dbReference type="ARBA" id="ARBA00022448"/>
    </source>
</evidence>
<sequence length="72" mass="8153">MNVEEVHRGMSEGVRRMSDEATQAVRTQEVNDPRHMLDVQFRLQQYSTMVGLHSAAIKLIKDTLMGIIAKIA</sequence>
<dbReference type="InterPro" id="IPR011841">
    <property type="entry name" value="T3SS_needle_YscF"/>
</dbReference>
<dbReference type="EMBL" id="CABPSO010000001">
    <property type="protein sequence ID" value="VVE59808.1"/>
    <property type="molecule type" value="Genomic_DNA"/>
</dbReference>
<dbReference type="KEGG" id="ppnm:LV28_18585"/>
<dbReference type="SUPFAM" id="SSF140129">
    <property type="entry name" value="MxiH-like"/>
    <property type="match status" value="1"/>
</dbReference>
<evidence type="ECO:0000256" key="4">
    <source>
        <dbReference type="ARBA" id="ARBA00022525"/>
    </source>
</evidence>
<dbReference type="RefSeq" id="WP_023597470.1">
    <property type="nucleotide sequence ID" value="NZ_CABPSO010000001.1"/>
</dbReference>
<dbReference type="InterPro" id="IPR021123">
    <property type="entry name" value="T3SS_needle-like"/>
</dbReference>
<dbReference type="STRING" id="93220.A6P55_15785"/>
<comment type="similarity">
    <text evidence="7">Belongs to the SctF family.</text>
</comment>
<gene>
    <name evidence="9" type="ORF">NCTC13160_03670</name>
    <name evidence="10" type="ORF">PPN31119_00031</name>
</gene>
<dbReference type="AlphaFoldDB" id="A0A378YUT8"/>
<evidence type="ECO:0000313" key="9">
    <source>
        <dbReference type="EMBL" id="SUA80300.1"/>
    </source>
</evidence>
<accession>A0A378YUT8</accession>
<keyword evidence="5" id="KW-0653">Protein transport</keyword>
<dbReference type="InterPro" id="IPR037203">
    <property type="entry name" value="T3SS_needle-like_sf"/>
</dbReference>
<protein>
    <submittedName>
        <fullName evidence="10">EscF/YscF/HrpA family type III secretion system needle major subunit</fullName>
    </submittedName>
    <submittedName>
        <fullName evidence="9">Type III secretion system needle protein SsaG</fullName>
    </submittedName>
</protein>
<reference evidence="9 11" key="1">
    <citation type="submission" date="2018-06" db="EMBL/GenBank/DDBJ databases">
        <authorList>
            <consortium name="Pathogen Informatics"/>
            <person name="Doyle S."/>
        </authorList>
    </citation>
    <scope>NUCLEOTIDE SEQUENCE [LARGE SCALE GENOMIC DNA]</scope>
    <source>
        <strain evidence="9 11">NCTC13160</strain>
    </source>
</reference>
<dbReference type="GO" id="GO:0005576">
    <property type="term" value="C:extracellular region"/>
    <property type="evidence" value="ECO:0007669"/>
    <property type="project" value="UniProtKB-SubCell"/>
</dbReference>
<dbReference type="GO" id="GO:0030257">
    <property type="term" value="C:type III protein secretion system complex"/>
    <property type="evidence" value="ECO:0007669"/>
    <property type="project" value="InterPro"/>
</dbReference>
<dbReference type="GO" id="GO:0009986">
    <property type="term" value="C:cell surface"/>
    <property type="evidence" value="ECO:0007669"/>
    <property type="project" value="UniProtKB-SubCell"/>
</dbReference>
<dbReference type="Proteomes" id="UP000254573">
    <property type="component" value="Unassembled WGS sequence"/>
</dbReference>